<dbReference type="InterPro" id="IPR036691">
    <property type="entry name" value="Endo/exonu/phosph_ase_sf"/>
</dbReference>
<dbReference type="OrthoDB" id="6783499at2759"/>
<dbReference type="SUPFAM" id="SSF56219">
    <property type="entry name" value="DNase I-like"/>
    <property type="match status" value="1"/>
</dbReference>
<sequence length="132" mass="15213">MKNIIKFNKIKTYLSELVNNQSHNTSIECLVFIESWISYNELFKVHAFKNYNSIVKGRGTNVSGGGIAIFIKKEYSYREILCEFNADYESVLLEILKNGKSIHLLAIYRIPNGNMDNFLIMAGDYIHKLIVI</sequence>
<gene>
    <name evidence="1" type="ORF">PVAND_005137</name>
</gene>
<keyword evidence="2" id="KW-1185">Reference proteome</keyword>
<accession>A0A9J6C051</accession>
<comment type="caution">
    <text evidence="1">The sequence shown here is derived from an EMBL/GenBank/DDBJ whole genome shotgun (WGS) entry which is preliminary data.</text>
</comment>
<dbReference type="EMBL" id="JADBJN010000002">
    <property type="protein sequence ID" value="KAG5675213.1"/>
    <property type="molecule type" value="Genomic_DNA"/>
</dbReference>
<reference evidence="1" key="1">
    <citation type="submission" date="2021-03" db="EMBL/GenBank/DDBJ databases">
        <title>Chromosome level genome of the anhydrobiotic midge Polypedilum vanderplanki.</title>
        <authorList>
            <person name="Yoshida Y."/>
            <person name="Kikawada T."/>
            <person name="Gusev O."/>
        </authorList>
    </citation>
    <scope>NUCLEOTIDE SEQUENCE</scope>
    <source>
        <strain evidence="1">NIAS01</strain>
        <tissue evidence="1">Whole body or cell culture</tissue>
    </source>
</reference>
<dbReference type="Gene3D" id="3.60.10.10">
    <property type="entry name" value="Endonuclease/exonuclease/phosphatase"/>
    <property type="match status" value="1"/>
</dbReference>
<evidence type="ECO:0000313" key="2">
    <source>
        <dbReference type="Proteomes" id="UP001107558"/>
    </source>
</evidence>
<organism evidence="1 2">
    <name type="scientific">Polypedilum vanderplanki</name>
    <name type="common">Sleeping chironomid midge</name>
    <dbReference type="NCBI Taxonomy" id="319348"/>
    <lineage>
        <taxon>Eukaryota</taxon>
        <taxon>Metazoa</taxon>
        <taxon>Ecdysozoa</taxon>
        <taxon>Arthropoda</taxon>
        <taxon>Hexapoda</taxon>
        <taxon>Insecta</taxon>
        <taxon>Pterygota</taxon>
        <taxon>Neoptera</taxon>
        <taxon>Endopterygota</taxon>
        <taxon>Diptera</taxon>
        <taxon>Nematocera</taxon>
        <taxon>Chironomoidea</taxon>
        <taxon>Chironomidae</taxon>
        <taxon>Chironominae</taxon>
        <taxon>Polypedilum</taxon>
        <taxon>Polypedilum</taxon>
    </lineage>
</organism>
<evidence type="ECO:0000313" key="1">
    <source>
        <dbReference type="EMBL" id="KAG5675213.1"/>
    </source>
</evidence>
<name>A0A9J6C051_POLVA</name>
<protein>
    <submittedName>
        <fullName evidence="1">Uncharacterized protein</fullName>
    </submittedName>
</protein>
<dbReference type="Proteomes" id="UP001107558">
    <property type="component" value="Chromosome 2"/>
</dbReference>
<dbReference type="AlphaFoldDB" id="A0A9J6C051"/>
<proteinExistence type="predicted"/>